<feature type="region of interest" description="Disordered" evidence="1">
    <location>
        <begin position="82"/>
        <end position="115"/>
    </location>
</feature>
<name>A0ABD3TBK7_9LAMI</name>
<proteinExistence type="predicted"/>
<feature type="compositionally biased region" description="Polar residues" evidence="1">
    <location>
        <begin position="101"/>
        <end position="114"/>
    </location>
</feature>
<dbReference type="Proteomes" id="UP001634393">
    <property type="component" value="Unassembled WGS sequence"/>
</dbReference>
<dbReference type="AlphaFoldDB" id="A0ABD3TBK7"/>
<feature type="region of interest" description="Disordered" evidence="1">
    <location>
        <begin position="47"/>
        <end position="67"/>
    </location>
</feature>
<dbReference type="EMBL" id="JBJXBP010000004">
    <property type="protein sequence ID" value="KAL3834350.1"/>
    <property type="molecule type" value="Genomic_DNA"/>
</dbReference>
<sequence>MLSTVGLEVMNAISPELNWKNVTKGRRTRKSIARRLSGVAKVNNTSPKRVGDFSGSDSDKCGETVVGQQTFDRVDHVPIKKRRNLLQSPSSPLSEDRDQFSYPSHTSGQRSLRSQLRGIDVSSTVKFGKGFDNESLSTKGEYFYSGDFSGIELLAAAATMEDDADNVYKEALAAEDSSMPKSYDAFSCATLSKPGLNCHDSENSSSNATVHGDNAKCSLVLDKYAATSQSPFGSVKDGTKPECVSLKVDRIHWDLNTVMDTWDEPDDSISGNIAEAVTDFDMPAKTCTESLSLKDHLLKSANSCFRSAARETSNQATEKYANEDYPNHVLSSDADVRTSNQVINTDAILDCSFLTLHCSSSMLMTEENKNTILGNVSILQDEDCPSNVNECDRSLASNGAQPGTQDVTAHDIAATDSTIDACHGSDASQDKHGHIVDGDDLTRFPEGYDSPYEDGELRGSFLYSWEENKLENECVDYESDGRNGEGSEAADYLGSEIVEGSSECSHSTGRKKLMIKRSQEDNGSKTGAVKLRHFMKADSEICGKKESNGGSDTTVEQSLIEEINDDVKRRHLTDQTDAFNGKTFMREYGSRMAPGKIQSRIKGRPYMGAANGEDVFFIRQCRSRRIGSSYSRERVMSAEKYVGRYRPATHASERDGIDQWTNWGSKRRYNSSYHENTRPRTDGLEMHDQRRTADYHRPLVRRRSPLGRDDSFDMYRRMPLTREISSYHNRGYNPQKANRDFGDDIEPMPIRGSHMPLTRRRTRSISRTRSPMTWQSNREHNFCSRRYSRSPDRMRVGFSKLTFESDYREGYLSPQRSRFSPQRNFRCVDNRNFENNHLRHRRSPPVRAFRPTHKFDSAGVSSRLKSDEYFRPVIRPGRYGFVPSNVRDCKFEISYEDRRKRENRGEMTHQVRHSDEFETKLFK</sequence>
<evidence type="ECO:0000313" key="2">
    <source>
        <dbReference type="EMBL" id="KAL3834350.1"/>
    </source>
</evidence>
<organism evidence="2 3">
    <name type="scientific">Penstemon smallii</name>
    <dbReference type="NCBI Taxonomy" id="265156"/>
    <lineage>
        <taxon>Eukaryota</taxon>
        <taxon>Viridiplantae</taxon>
        <taxon>Streptophyta</taxon>
        <taxon>Embryophyta</taxon>
        <taxon>Tracheophyta</taxon>
        <taxon>Spermatophyta</taxon>
        <taxon>Magnoliopsida</taxon>
        <taxon>eudicotyledons</taxon>
        <taxon>Gunneridae</taxon>
        <taxon>Pentapetalae</taxon>
        <taxon>asterids</taxon>
        <taxon>lamiids</taxon>
        <taxon>Lamiales</taxon>
        <taxon>Plantaginaceae</taxon>
        <taxon>Cheloneae</taxon>
        <taxon>Penstemon</taxon>
    </lineage>
</organism>
<gene>
    <name evidence="2" type="ORF">ACJIZ3_009086</name>
</gene>
<comment type="caution">
    <text evidence="2">The sequence shown here is derived from an EMBL/GenBank/DDBJ whole genome shotgun (WGS) entry which is preliminary data.</text>
</comment>
<protein>
    <submittedName>
        <fullName evidence="2">Uncharacterized protein</fullName>
    </submittedName>
</protein>
<feature type="region of interest" description="Disordered" evidence="1">
    <location>
        <begin position="900"/>
        <end position="923"/>
    </location>
</feature>
<reference evidence="2 3" key="1">
    <citation type="submission" date="2024-12" db="EMBL/GenBank/DDBJ databases">
        <title>The unique morphological basis and parallel evolutionary history of personate flowers in Penstemon.</title>
        <authorList>
            <person name="Depatie T.H."/>
            <person name="Wessinger C.A."/>
        </authorList>
    </citation>
    <scope>NUCLEOTIDE SEQUENCE [LARGE SCALE GENOMIC DNA]</scope>
    <source>
        <strain evidence="2">WTNN_2</strain>
        <tissue evidence="2">Leaf</tissue>
    </source>
</reference>
<dbReference type="PANTHER" id="PTHR34536:SF6">
    <property type="entry name" value="DENTIN SIALOPHOSPHOPROTEIN-LIKE PROTEIN"/>
    <property type="match status" value="1"/>
</dbReference>
<accession>A0ABD3TBK7</accession>
<feature type="compositionally biased region" description="Basic residues" evidence="1">
    <location>
        <begin position="757"/>
        <end position="766"/>
    </location>
</feature>
<evidence type="ECO:0000313" key="3">
    <source>
        <dbReference type="Proteomes" id="UP001634393"/>
    </source>
</evidence>
<feature type="region of interest" description="Disordered" evidence="1">
    <location>
        <begin position="728"/>
        <end position="776"/>
    </location>
</feature>
<keyword evidence="3" id="KW-1185">Reference proteome</keyword>
<evidence type="ECO:0000256" key="1">
    <source>
        <dbReference type="SAM" id="MobiDB-lite"/>
    </source>
</evidence>
<dbReference type="PANTHER" id="PTHR34536">
    <property type="entry name" value="DENTIN SIALOPHOSPHOPROTEIN-LIKE PROTEIN"/>
    <property type="match status" value="1"/>
</dbReference>